<sequence length="84" mass="9401">MSCYYIIGIRLDNRVNNAVKFQEVLTRNGCKIKTRLGLHEVGENACSNDGIIILQPYGKKEDVEALVEELNSVEGVTAKYIDLN</sequence>
<gene>
    <name evidence="1" type="ORF">SAMN05444373_101024</name>
</gene>
<keyword evidence="2" id="KW-1185">Reference proteome</keyword>
<reference evidence="1 2" key="1">
    <citation type="submission" date="2016-11" db="EMBL/GenBank/DDBJ databases">
        <authorList>
            <person name="Varghese N."/>
            <person name="Submissions S."/>
        </authorList>
    </citation>
    <scope>NUCLEOTIDE SEQUENCE [LARGE SCALE GENOMIC DNA]</scope>
    <source>
        <strain evidence="1 2">DSM 19027</strain>
    </source>
</reference>
<dbReference type="RefSeq" id="WP_149678184.1">
    <property type="nucleotide sequence ID" value="NZ_FQZP01000010.1"/>
</dbReference>
<dbReference type="InterPro" id="IPR045865">
    <property type="entry name" value="ACT-like_dom_sf"/>
</dbReference>
<dbReference type="Gene3D" id="3.30.70.1150">
    <property type="entry name" value="ACT-like. Chain A, domain 2"/>
    <property type="match status" value="1"/>
</dbReference>
<proteinExistence type="predicted"/>
<organism evidence="1 2">
    <name type="scientific">Thermoclostridium caenicola</name>
    <dbReference type="NCBI Taxonomy" id="659425"/>
    <lineage>
        <taxon>Bacteria</taxon>
        <taxon>Bacillati</taxon>
        <taxon>Bacillota</taxon>
        <taxon>Clostridia</taxon>
        <taxon>Eubacteriales</taxon>
        <taxon>Oscillospiraceae</taxon>
        <taxon>Thermoclostridium</taxon>
    </lineage>
</organism>
<accession>A0A1M6E2W9</accession>
<name>A0A1M6E2W9_9FIRM</name>
<dbReference type="InterPro" id="IPR027271">
    <property type="entry name" value="Acetolactate_synth/TF_NikR_C"/>
</dbReference>
<dbReference type="Proteomes" id="UP000324781">
    <property type="component" value="Unassembled WGS sequence"/>
</dbReference>
<evidence type="ECO:0008006" key="3">
    <source>
        <dbReference type="Google" id="ProtNLM"/>
    </source>
</evidence>
<dbReference type="EMBL" id="FQZP01000010">
    <property type="protein sequence ID" value="SHI79884.1"/>
    <property type="molecule type" value="Genomic_DNA"/>
</dbReference>
<dbReference type="AlphaFoldDB" id="A0A1M6E2W9"/>
<dbReference type="SUPFAM" id="SSF55021">
    <property type="entry name" value="ACT-like"/>
    <property type="match status" value="1"/>
</dbReference>
<dbReference type="OrthoDB" id="1121298at2"/>
<evidence type="ECO:0000313" key="2">
    <source>
        <dbReference type="Proteomes" id="UP000324781"/>
    </source>
</evidence>
<evidence type="ECO:0000313" key="1">
    <source>
        <dbReference type="EMBL" id="SHI79884.1"/>
    </source>
</evidence>
<protein>
    <recommendedName>
        <fullName evidence="3">Iron-only hydrogenase system regulator</fullName>
    </recommendedName>
</protein>